<dbReference type="SUPFAM" id="SSF56112">
    <property type="entry name" value="Protein kinase-like (PK-like)"/>
    <property type="match status" value="1"/>
</dbReference>
<keyword evidence="11" id="KW-0812">Transmembrane</keyword>
<name>A0ABT5AFD8_9CYAN</name>
<feature type="transmembrane region" description="Helical" evidence="11">
    <location>
        <begin position="326"/>
        <end position="347"/>
    </location>
</feature>
<evidence type="ECO:0000313" key="13">
    <source>
        <dbReference type="EMBL" id="MDB9536013.1"/>
    </source>
</evidence>
<protein>
    <recommendedName>
        <fullName evidence="1">non-specific serine/threonine protein kinase</fullName>
        <ecNumber evidence="1">2.7.11.1</ecNumber>
    </recommendedName>
</protein>
<dbReference type="InterPro" id="IPR011009">
    <property type="entry name" value="Kinase-like_dom_sf"/>
</dbReference>
<evidence type="ECO:0000256" key="11">
    <source>
        <dbReference type="SAM" id="Phobius"/>
    </source>
</evidence>
<dbReference type="EMBL" id="JAQMUC010000052">
    <property type="protein sequence ID" value="MDB9536013.1"/>
    <property type="molecule type" value="Genomic_DNA"/>
</dbReference>
<dbReference type="PANTHER" id="PTHR24363:SF0">
    <property type="entry name" value="SERINE_THREONINE KINASE LIKE DOMAIN CONTAINING 1"/>
    <property type="match status" value="1"/>
</dbReference>
<evidence type="ECO:0000256" key="3">
    <source>
        <dbReference type="ARBA" id="ARBA00022679"/>
    </source>
</evidence>
<gene>
    <name evidence="13" type="ORF">PN451_09220</name>
</gene>
<evidence type="ECO:0000256" key="1">
    <source>
        <dbReference type="ARBA" id="ARBA00012513"/>
    </source>
</evidence>
<feature type="compositionally biased region" description="Polar residues" evidence="10">
    <location>
        <begin position="358"/>
        <end position="388"/>
    </location>
</feature>
<dbReference type="InterPro" id="IPR017441">
    <property type="entry name" value="Protein_kinase_ATP_BS"/>
</dbReference>
<feature type="binding site" evidence="9">
    <location>
        <position position="45"/>
    </location>
    <ligand>
        <name>ATP</name>
        <dbReference type="ChEBI" id="CHEBI:30616"/>
    </ligand>
</feature>
<dbReference type="PROSITE" id="PS50011">
    <property type="entry name" value="PROTEIN_KINASE_DOM"/>
    <property type="match status" value="1"/>
</dbReference>
<keyword evidence="11" id="KW-1133">Transmembrane helix</keyword>
<dbReference type="CDD" id="cd14014">
    <property type="entry name" value="STKc_PknB_like"/>
    <property type="match status" value="1"/>
</dbReference>
<evidence type="ECO:0000256" key="6">
    <source>
        <dbReference type="ARBA" id="ARBA00022840"/>
    </source>
</evidence>
<dbReference type="EC" id="2.7.11.1" evidence="1"/>
<keyword evidence="2" id="KW-0723">Serine/threonine-protein kinase</keyword>
<proteinExistence type="predicted"/>
<evidence type="ECO:0000256" key="4">
    <source>
        <dbReference type="ARBA" id="ARBA00022741"/>
    </source>
</evidence>
<dbReference type="PANTHER" id="PTHR24363">
    <property type="entry name" value="SERINE/THREONINE PROTEIN KINASE"/>
    <property type="match status" value="1"/>
</dbReference>
<accession>A0ABT5AFD8</accession>
<evidence type="ECO:0000256" key="7">
    <source>
        <dbReference type="ARBA" id="ARBA00047899"/>
    </source>
</evidence>
<organism evidence="13 14">
    <name type="scientific">Dolichospermum planctonicum CS-1226</name>
    <dbReference type="NCBI Taxonomy" id="3021751"/>
    <lineage>
        <taxon>Bacteria</taxon>
        <taxon>Bacillati</taxon>
        <taxon>Cyanobacteriota</taxon>
        <taxon>Cyanophyceae</taxon>
        <taxon>Nostocales</taxon>
        <taxon>Aphanizomenonaceae</taxon>
        <taxon>Dolichospermum</taxon>
        <taxon>Dolichospermum planctonicum</taxon>
    </lineage>
</organism>
<comment type="catalytic activity">
    <reaction evidence="8">
        <text>L-seryl-[protein] + ATP = O-phospho-L-seryl-[protein] + ADP + H(+)</text>
        <dbReference type="Rhea" id="RHEA:17989"/>
        <dbReference type="Rhea" id="RHEA-COMP:9863"/>
        <dbReference type="Rhea" id="RHEA-COMP:11604"/>
        <dbReference type="ChEBI" id="CHEBI:15378"/>
        <dbReference type="ChEBI" id="CHEBI:29999"/>
        <dbReference type="ChEBI" id="CHEBI:30616"/>
        <dbReference type="ChEBI" id="CHEBI:83421"/>
        <dbReference type="ChEBI" id="CHEBI:456216"/>
        <dbReference type="EC" id="2.7.11.1"/>
    </reaction>
</comment>
<reference evidence="13 14" key="1">
    <citation type="submission" date="2023-01" db="EMBL/GenBank/DDBJ databases">
        <title>Genomes from the Australian National Cyanobacteria Reference Collection.</title>
        <authorList>
            <person name="Willis A."/>
            <person name="Lee E.M.F."/>
        </authorList>
    </citation>
    <scope>NUCLEOTIDE SEQUENCE [LARGE SCALE GENOMIC DNA]</scope>
    <source>
        <strain evidence="13 14">CS-1226</strain>
    </source>
</reference>
<evidence type="ECO:0000256" key="2">
    <source>
        <dbReference type="ARBA" id="ARBA00022527"/>
    </source>
</evidence>
<evidence type="ECO:0000256" key="8">
    <source>
        <dbReference type="ARBA" id="ARBA00048679"/>
    </source>
</evidence>
<evidence type="ECO:0000313" key="14">
    <source>
        <dbReference type="Proteomes" id="UP001211249"/>
    </source>
</evidence>
<sequence length="510" mass="56644">MQSPITVGTILQNRYHIIHIIGQGGFGRTYLAEDQRRFSELCVLKELIAPVMETSAGGKEQELFEREAAILYQIQHPQVPKFREKFAQNERLFLVQDFVVGKTYRHLLNERQKVGTAFTEVEVLHLLRFLLPVLSYIHGQGIIHRDISPENIILRESDSLPVLIDFGVVKELATKLQSSSPSSVTTVGKLGYAPSEQMQTGRVYPSSDLYALAVTAIVLLTGKEPGDLFDEQQLRWNWQIWVNVTPEFAEILQRMLSHKPGDRYQSATDVTQALLNVDHGNVPAPNNLSYLQTIAVGNRPEPRSKIPKQPEISASSQSASILDHPLVLGVIGFIVIILAGFGSWTFVNSLKKQPRSAPETTTTPQSFPSPVIPSGNTLTPSPRYTDTNSEPVIIRQSLKLDKSNTAEVEGVIRKNDLIQYTLEAKAREKLTVSVNEDSGIVMRIFNPNGEIINTQYQQSTSHEGILPDNGRYIIQLGLSGTESKANYSLNVALEPLKPLETPTSGFNGTN</sequence>
<keyword evidence="14" id="KW-1185">Reference proteome</keyword>
<keyword evidence="11" id="KW-0472">Membrane</keyword>
<keyword evidence="4 9" id="KW-0547">Nucleotide-binding</keyword>
<comment type="caution">
    <text evidence="13">The sequence shown here is derived from an EMBL/GenBank/DDBJ whole genome shotgun (WGS) entry which is preliminary data.</text>
</comment>
<dbReference type="InterPro" id="IPR008266">
    <property type="entry name" value="Tyr_kinase_AS"/>
</dbReference>
<dbReference type="Proteomes" id="UP001211249">
    <property type="component" value="Unassembled WGS sequence"/>
</dbReference>
<dbReference type="RefSeq" id="WP_271795873.1">
    <property type="nucleotide sequence ID" value="NZ_JAQMUC010000052.1"/>
</dbReference>
<dbReference type="Gene3D" id="2.60.120.380">
    <property type="match status" value="1"/>
</dbReference>
<dbReference type="Gene3D" id="1.10.510.10">
    <property type="entry name" value="Transferase(Phosphotransferase) domain 1"/>
    <property type="match status" value="1"/>
</dbReference>
<evidence type="ECO:0000256" key="10">
    <source>
        <dbReference type="SAM" id="MobiDB-lite"/>
    </source>
</evidence>
<comment type="catalytic activity">
    <reaction evidence="7">
        <text>L-threonyl-[protein] + ATP = O-phospho-L-threonyl-[protein] + ADP + H(+)</text>
        <dbReference type="Rhea" id="RHEA:46608"/>
        <dbReference type="Rhea" id="RHEA-COMP:11060"/>
        <dbReference type="Rhea" id="RHEA-COMP:11605"/>
        <dbReference type="ChEBI" id="CHEBI:15378"/>
        <dbReference type="ChEBI" id="CHEBI:30013"/>
        <dbReference type="ChEBI" id="CHEBI:30616"/>
        <dbReference type="ChEBI" id="CHEBI:61977"/>
        <dbReference type="ChEBI" id="CHEBI:456216"/>
        <dbReference type="EC" id="2.7.11.1"/>
    </reaction>
</comment>
<dbReference type="Gene3D" id="3.30.200.20">
    <property type="entry name" value="Phosphorylase Kinase, domain 1"/>
    <property type="match status" value="1"/>
</dbReference>
<evidence type="ECO:0000256" key="9">
    <source>
        <dbReference type="PROSITE-ProRule" id="PRU10141"/>
    </source>
</evidence>
<dbReference type="PROSITE" id="PS00107">
    <property type="entry name" value="PROTEIN_KINASE_ATP"/>
    <property type="match status" value="1"/>
</dbReference>
<feature type="domain" description="Protein kinase" evidence="12">
    <location>
        <begin position="15"/>
        <end position="275"/>
    </location>
</feature>
<keyword evidence="3" id="KW-0808">Transferase</keyword>
<dbReference type="GO" id="GO:0016301">
    <property type="term" value="F:kinase activity"/>
    <property type="evidence" value="ECO:0007669"/>
    <property type="project" value="UniProtKB-KW"/>
</dbReference>
<evidence type="ECO:0000259" key="12">
    <source>
        <dbReference type="PROSITE" id="PS50011"/>
    </source>
</evidence>
<dbReference type="PROSITE" id="PS00109">
    <property type="entry name" value="PROTEIN_KINASE_TYR"/>
    <property type="match status" value="1"/>
</dbReference>
<evidence type="ECO:0000256" key="5">
    <source>
        <dbReference type="ARBA" id="ARBA00022777"/>
    </source>
</evidence>
<keyword evidence="6 9" id="KW-0067">ATP-binding</keyword>
<dbReference type="InterPro" id="IPR000719">
    <property type="entry name" value="Prot_kinase_dom"/>
</dbReference>
<dbReference type="Pfam" id="PF00069">
    <property type="entry name" value="Pkinase"/>
    <property type="match status" value="1"/>
</dbReference>
<feature type="region of interest" description="Disordered" evidence="10">
    <location>
        <begin position="354"/>
        <end position="388"/>
    </location>
</feature>
<keyword evidence="5 13" id="KW-0418">Kinase</keyword>